<feature type="transmembrane region" description="Helical" evidence="1">
    <location>
        <begin position="44"/>
        <end position="68"/>
    </location>
</feature>
<dbReference type="PANTHER" id="PTHR14969">
    <property type="entry name" value="SPHINGOSINE-1-PHOSPHATE PHOSPHOHYDROLASE"/>
    <property type="match status" value="1"/>
</dbReference>
<name>A0A5D4KDD3_9BACI</name>
<dbReference type="AlphaFoldDB" id="A0A5D4KDD3"/>
<comment type="caution">
    <text evidence="3">The sequence shown here is derived from an EMBL/GenBank/DDBJ whole genome shotgun (WGS) entry which is preliminary data.</text>
</comment>
<dbReference type="PANTHER" id="PTHR14969:SF13">
    <property type="entry name" value="AT30094P"/>
    <property type="match status" value="1"/>
</dbReference>
<feature type="transmembrane region" description="Helical" evidence="1">
    <location>
        <begin position="115"/>
        <end position="133"/>
    </location>
</feature>
<dbReference type="SUPFAM" id="SSF48317">
    <property type="entry name" value="Acid phosphatase/Vanadium-dependent haloperoxidase"/>
    <property type="match status" value="1"/>
</dbReference>
<reference evidence="3 4" key="1">
    <citation type="submission" date="2019-08" db="EMBL/GenBank/DDBJ databases">
        <title>Bacillus genomes from the desert of Cuatro Cienegas, Coahuila.</title>
        <authorList>
            <person name="Olmedo-Alvarez G."/>
        </authorList>
    </citation>
    <scope>NUCLEOTIDE SEQUENCE [LARGE SCALE GENOMIC DNA]</scope>
    <source>
        <strain evidence="3 4">CH40_1T</strain>
    </source>
</reference>
<proteinExistence type="predicted"/>
<keyword evidence="1" id="KW-0472">Membrane</keyword>
<feature type="domain" description="Phosphatidic acid phosphatase type 2/haloperoxidase" evidence="2">
    <location>
        <begin position="78"/>
        <end position="188"/>
    </location>
</feature>
<dbReference type="InterPro" id="IPR000326">
    <property type="entry name" value="PAP2/HPO"/>
</dbReference>
<sequence>MFKKKIIWGWITFTAFMAVLLLISTDYIHWFDQPLFSLLEKAPFLLYFSLMGSELVIGSVSVILILWLAFKERNFIGIIFTVLAIGGGNLINKFLKTAVERGRPEALHGEEGFSFPSGHAMVGLIFMLVLAFFISEVISSEKGRFAVYAAAVSLALLTGLSRVVDAAHYPSDVLAGFLIGFSYYVLCEYVYLKLKNNVINKMNLKSGLSPHS</sequence>
<feature type="transmembrane region" description="Helical" evidence="1">
    <location>
        <begin position="75"/>
        <end position="95"/>
    </location>
</feature>
<keyword evidence="1" id="KW-1133">Transmembrane helix</keyword>
<dbReference type="Gene3D" id="1.20.144.10">
    <property type="entry name" value="Phosphatidic acid phosphatase type 2/haloperoxidase"/>
    <property type="match status" value="2"/>
</dbReference>
<keyword evidence="1" id="KW-0812">Transmembrane</keyword>
<organism evidence="3 4">
    <name type="scientific">Rossellomorea vietnamensis</name>
    <dbReference type="NCBI Taxonomy" id="218284"/>
    <lineage>
        <taxon>Bacteria</taxon>
        <taxon>Bacillati</taxon>
        <taxon>Bacillota</taxon>
        <taxon>Bacilli</taxon>
        <taxon>Bacillales</taxon>
        <taxon>Bacillaceae</taxon>
        <taxon>Rossellomorea</taxon>
    </lineage>
</organism>
<dbReference type="SMART" id="SM00014">
    <property type="entry name" value="acidPPc"/>
    <property type="match status" value="1"/>
</dbReference>
<evidence type="ECO:0000259" key="2">
    <source>
        <dbReference type="SMART" id="SM00014"/>
    </source>
</evidence>
<gene>
    <name evidence="3" type="ORF">FZC79_12360</name>
</gene>
<dbReference type="InterPro" id="IPR036938">
    <property type="entry name" value="PAP2/HPO_sf"/>
</dbReference>
<accession>A0A5D4KDD3</accession>
<evidence type="ECO:0000313" key="3">
    <source>
        <dbReference type="EMBL" id="TYR74896.1"/>
    </source>
</evidence>
<dbReference type="Pfam" id="PF01569">
    <property type="entry name" value="PAP2"/>
    <property type="match status" value="1"/>
</dbReference>
<feature type="transmembrane region" description="Helical" evidence="1">
    <location>
        <begin position="173"/>
        <end position="192"/>
    </location>
</feature>
<feature type="transmembrane region" description="Helical" evidence="1">
    <location>
        <begin position="7"/>
        <end position="24"/>
    </location>
</feature>
<evidence type="ECO:0000256" key="1">
    <source>
        <dbReference type="SAM" id="Phobius"/>
    </source>
</evidence>
<dbReference type="RefSeq" id="WP_148947121.1">
    <property type="nucleotide sequence ID" value="NZ_VTEH01000009.1"/>
</dbReference>
<feature type="transmembrane region" description="Helical" evidence="1">
    <location>
        <begin position="145"/>
        <end position="161"/>
    </location>
</feature>
<dbReference type="EMBL" id="VTEH01000009">
    <property type="protein sequence ID" value="TYR74896.1"/>
    <property type="molecule type" value="Genomic_DNA"/>
</dbReference>
<evidence type="ECO:0000313" key="4">
    <source>
        <dbReference type="Proteomes" id="UP000323317"/>
    </source>
</evidence>
<dbReference type="Proteomes" id="UP000323317">
    <property type="component" value="Unassembled WGS sequence"/>
</dbReference>
<dbReference type="CDD" id="cd03392">
    <property type="entry name" value="PAP2_like_2"/>
    <property type="match status" value="1"/>
</dbReference>
<protein>
    <submittedName>
        <fullName evidence="3">Phosphatase PAP2 family protein</fullName>
    </submittedName>
</protein>